<evidence type="ECO:0000313" key="6">
    <source>
        <dbReference type="Proteomes" id="UP000295706"/>
    </source>
</evidence>
<name>A0A4R4KHZ1_9BACT</name>
<feature type="signal peptide" evidence="3">
    <location>
        <begin position="1"/>
        <end position="23"/>
    </location>
</feature>
<dbReference type="AlphaFoldDB" id="A0A4R4KHZ1"/>
<feature type="domain" description="Bacterial surface antigen (D15)" evidence="4">
    <location>
        <begin position="141"/>
        <end position="377"/>
    </location>
</feature>
<reference evidence="5 6" key="1">
    <citation type="submission" date="2019-02" db="EMBL/GenBank/DDBJ databases">
        <title>Arundinibacter roseus gen. nov., sp. nov., a new member of the family Cytophagaceae.</title>
        <authorList>
            <person name="Szuroczki S."/>
            <person name="Khayer B."/>
            <person name="Sproer C."/>
            <person name="Toumi M."/>
            <person name="Szabo A."/>
            <person name="Felfoldi T."/>
            <person name="Schumann P."/>
            <person name="Toth E."/>
        </authorList>
    </citation>
    <scope>NUCLEOTIDE SEQUENCE [LARGE SCALE GENOMIC DNA]</scope>
    <source>
        <strain evidence="5 6">DMA-k-7a</strain>
    </source>
</reference>
<dbReference type="EMBL" id="SMJU01000003">
    <property type="protein sequence ID" value="TDB67453.1"/>
    <property type="molecule type" value="Genomic_DNA"/>
</dbReference>
<dbReference type="Proteomes" id="UP000295706">
    <property type="component" value="Unassembled WGS sequence"/>
</dbReference>
<evidence type="ECO:0000256" key="3">
    <source>
        <dbReference type="SAM" id="SignalP"/>
    </source>
</evidence>
<dbReference type="Pfam" id="PF01103">
    <property type="entry name" value="Omp85"/>
    <property type="match status" value="1"/>
</dbReference>
<feature type="chain" id="PRO_5020871781" description="Bacterial surface antigen (D15) domain-containing protein" evidence="3">
    <location>
        <begin position="24"/>
        <end position="377"/>
    </location>
</feature>
<comment type="subcellular location">
    <subcellularLocation>
        <location evidence="1">Membrane</location>
    </subcellularLocation>
</comment>
<comment type="caution">
    <text evidence="5">The sequence shown here is derived from an EMBL/GenBank/DDBJ whole genome shotgun (WGS) entry which is preliminary data.</text>
</comment>
<keyword evidence="2" id="KW-0472">Membrane</keyword>
<dbReference type="InterPro" id="IPR000184">
    <property type="entry name" value="Bac_surfAg_D15"/>
</dbReference>
<evidence type="ECO:0000256" key="1">
    <source>
        <dbReference type="ARBA" id="ARBA00004370"/>
    </source>
</evidence>
<dbReference type="Gene3D" id="2.40.160.50">
    <property type="entry name" value="membrane protein fhac: a member of the omp85/tpsb transporter family"/>
    <property type="match status" value="1"/>
</dbReference>
<keyword evidence="6" id="KW-1185">Reference proteome</keyword>
<keyword evidence="3" id="KW-0732">Signal</keyword>
<sequence>MKKSFISAILILAVCLSPSFAQKKPGLISRYFNILLNDTASISKPRFLIYPTVAYSPETNWELGLSSLYVYYAKQDTTNRLSEINGFTFLTLENQYGIWFDHNLFSDKSKWVFPGRFRFQSFPVLYHGIGPDSPSEYTALVETNQLQIKERVLRQILPNFYAGLELDFQRLSSVRFRPANTTIDELPAGSNGSANLALGWGFMYDTRHNVLNVREGIFSELALLRYDKIWGSDFSFTTIISDNRFYKSINERNVLATQLFGQFNTGNVPFNQLALLGGESINRGYYLGRYRDKNQLAAQVEYRMLPFSFAKRWGAAVFASSGTVFNNFNNLSLQKFVFSGGGGVRFLIFPKKDIFTRFDVALTKEGPGFYFFIGEAF</sequence>
<organism evidence="5 6">
    <name type="scientific">Arundinibacter roseus</name>
    <dbReference type="NCBI Taxonomy" id="2070510"/>
    <lineage>
        <taxon>Bacteria</taxon>
        <taxon>Pseudomonadati</taxon>
        <taxon>Bacteroidota</taxon>
        <taxon>Cytophagia</taxon>
        <taxon>Cytophagales</taxon>
        <taxon>Spirosomataceae</taxon>
        <taxon>Arundinibacter</taxon>
    </lineage>
</organism>
<gene>
    <name evidence="5" type="ORF">EZE20_05770</name>
</gene>
<protein>
    <recommendedName>
        <fullName evidence="4">Bacterial surface antigen (D15) domain-containing protein</fullName>
    </recommendedName>
</protein>
<evidence type="ECO:0000313" key="5">
    <source>
        <dbReference type="EMBL" id="TDB67453.1"/>
    </source>
</evidence>
<dbReference type="RefSeq" id="WP_132115448.1">
    <property type="nucleotide sequence ID" value="NZ_SMJU01000003.1"/>
</dbReference>
<evidence type="ECO:0000256" key="2">
    <source>
        <dbReference type="ARBA" id="ARBA00023136"/>
    </source>
</evidence>
<dbReference type="OrthoDB" id="9771071at2"/>
<proteinExistence type="predicted"/>
<accession>A0A4R4KHZ1</accession>
<evidence type="ECO:0000259" key="4">
    <source>
        <dbReference type="Pfam" id="PF01103"/>
    </source>
</evidence>